<accession>A0A1X0QEJ7</accession>
<dbReference type="Proteomes" id="UP000192501">
    <property type="component" value="Unassembled WGS sequence"/>
</dbReference>
<dbReference type="VEuPathDB" id="MicrosporidiaDB:A0H76_3052"/>
<evidence type="ECO:0000313" key="2">
    <source>
        <dbReference type="Proteomes" id="UP000192501"/>
    </source>
</evidence>
<organism evidence="1 2">
    <name type="scientific">Hepatospora eriocheir</name>
    <dbReference type="NCBI Taxonomy" id="1081669"/>
    <lineage>
        <taxon>Eukaryota</taxon>
        <taxon>Fungi</taxon>
        <taxon>Fungi incertae sedis</taxon>
        <taxon>Microsporidia</taxon>
        <taxon>Hepatosporidae</taxon>
        <taxon>Hepatospora</taxon>
    </lineage>
</organism>
<dbReference type="AlphaFoldDB" id="A0A1X0QEJ7"/>
<comment type="caution">
    <text evidence="1">The sequence shown here is derived from an EMBL/GenBank/DDBJ whole genome shotgun (WGS) entry which is preliminary data.</text>
</comment>
<reference evidence="1 2" key="1">
    <citation type="journal article" date="2017" name="Environ. Microbiol.">
        <title>Decay of the glycolytic pathway and adaptation to intranuclear parasitism within Enterocytozoonidae microsporidia.</title>
        <authorList>
            <person name="Wiredu Boakye D."/>
            <person name="Jaroenlak P."/>
            <person name="Prachumwat A."/>
            <person name="Williams T.A."/>
            <person name="Bateman K.S."/>
            <person name="Itsathitphaisarn O."/>
            <person name="Sritunyalucksana K."/>
            <person name="Paszkiewicz K.H."/>
            <person name="Moore K.A."/>
            <person name="Stentiford G.D."/>
            <person name="Williams B.A."/>
        </authorList>
    </citation>
    <scope>NUCLEOTIDE SEQUENCE [LARGE SCALE GENOMIC DNA]</scope>
    <source>
        <strain evidence="2">canceri</strain>
    </source>
</reference>
<gene>
    <name evidence="1" type="ORF">A0H76_3052</name>
</gene>
<dbReference type="EMBL" id="LTAI01000906">
    <property type="protein sequence ID" value="ORD98221.1"/>
    <property type="molecule type" value="Genomic_DNA"/>
</dbReference>
<protein>
    <submittedName>
        <fullName evidence="1">Uncharacterized protein</fullName>
    </submittedName>
</protein>
<proteinExistence type="predicted"/>
<name>A0A1X0QEJ7_9MICR</name>
<evidence type="ECO:0000313" key="1">
    <source>
        <dbReference type="EMBL" id="ORD98221.1"/>
    </source>
</evidence>
<sequence length="73" mass="8850">MALLCLSLRFLAATNLPTSTYNMGLKFFIKIFIKLTSFNQILNQFYKNDFYQIFYNNFINEQIKLYIIRYSRI</sequence>